<dbReference type="InterPro" id="IPR003591">
    <property type="entry name" value="Leu-rich_rpt_typical-subtyp"/>
</dbReference>
<evidence type="ECO:0000256" key="2">
    <source>
        <dbReference type="ARBA" id="ARBA00022737"/>
    </source>
</evidence>
<dbReference type="InterPro" id="IPR052592">
    <property type="entry name" value="LRR-RLK"/>
</dbReference>
<evidence type="ECO:0008006" key="5">
    <source>
        <dbReference type="Google" id="ProtNLM"/>
    </source>
</evidence>
<reference evidence="3 4" key="1">
    <citation type="journal article" date="2015" name="Sci. Rep.">
        <title>The power of single molecule real-time sequencing technology in the de novo assembly of a eukaryotic genome.</title>
        <authorList>
            <person name="Sakai H."/>
            <person name="Naito K."/>
            <person name="Ogiso-Tanaka E."/>
            <person name="Takahashi Y."/>
            <person name="Iseki K."/>
            <person name="Muto C."/>
            <person name="Satou K."/>
            <person name="Teruya K."/>
            <person name="Shiroma A."/>
            <person name="Shimoji M."/>
            <person name="Hirano T."/>
            <person name="Itoh T."/>
            <person name="Kaga A."/>
            <person name="Tomooka N."/>
        </authorList>
    </citation>
    <scope>NUCLEOTIDE SEQUENCE [LARGE SCALE GENOMIC DNA]</scope>
    <source>
        <strain evidence="4">cv. Shumari</strain>
    </source>
</reference>
<dbReference type="PANTHER" id="PTHR48054">
    <property type="entry name" value="RECEPTOR KINASE-LIKE PROTEIN XA21"/>
    <property type="match status" value="1"/>
</dbReference>
<dbReference type="Proteomes" id="UP000291084">
    <property type="component" value="Chromosome 10"/>
</dbReference>
<evidence type="ECO:0000256" key="1">
    <source>
        <dbReference type="ARBA" id="ARBA00022614"/>
    </source>
</evidence>
<proteinExistence type="predicted"/>
<evidence type="ECO:0000313" key="3">
    <source>
        <dbReference type="EMBL" id="BAT99699.1"/>
    </source>
</evidence>
<dbReference type="FunFam" id="3.80.10.10:FF:000383">
    <property type="entry name" value="Leucine-rich repeat receptor protein kinase EMS1"/>
    <property type="match status" value="1"/>
</dbReference>
<dbReference type="SMART" id="SM00369">
    <property type="entry name" value="LRR_TYP"/>
    <property type="match status" value="2"/>
</dbReference>
<keyword evidence="4" id="KW-1185">Reference proteome</keyword>
<protein>
    <recommendedName>
        <fullName evidence="5">Leucine-rich repeat-containing N-terminal plant-type domain-containing protein</fullName>
    </recommendedName>
</protein>
<evidence type="ECO:0000313" key="4">
    <source>
        <dbReference type="Proteomes" id="UP000291084"/>
    </source>
</evidence>
<dbReference type="PANTHER" id="PTHR48054:SF82">
    <property type="entry name" value="LRR RECEPTOR-LIKE SERINE_THREONINE-PROTEIN KINASE FLS2"/>
    <property type="match status" value="1"/>
</dbReference>
<dbReference type="Pfam" id="PF12799">
    <property type="entry name" value="LRR_4"/>
    <property type="match status" value="1"/>
</dbReference>
<dbReference type="InterPro" id="IPR032675">
    <property type="entry name" value="LRR_dom_sf"/>
</dbReference>
<organism evidence="3 4">
    <name type="scientific">Vigna angularis var. angularis</name>
    <dbReference type="NCBI Taxonomy" id="157739"/>
    <lineage>
        <taxon>Eukaryota</taxon>
        <taxon>Viridiplantae</taxon>
        <taxon>Streptophyta</taxon>
        <taxon>Embryophyta</taxon>
        <taxon>Tracheophyta</taxon>
        <taxon>Spermatophyta</taxon>
        <taxon>Magnoliopsida</taxon>
        <taxon>eudicotyledons</taxon>
        <taxon>Gunneridae</taxon>
        <taxon>Pentapetalae</taxon>
        <taxon>rosids</taxon>
        <taxon>fabids</taxon>
        <taxon>Fabales</taxon>
        <taxon>Fabaceae</taxon>
        <taxon>Papilionoideae</taxon>
        <taxon>50 kb inversion clade</taxon>
        <taxon>NPAAA clade</taxon>
        <taxon>indigoferoid/millettioid clade</taxon>
        <taxon>Phaseoleae</taxon>
        <taxon>Vigna</taxon>
    </lineage>
</organism>
<keyword evidence="2" id="KW-0677">Repeat</keyword>
<dbReference type="InterPro" id="IPR025875">
    <property type="entry name" value="Leu-rich_rpt_4"/>
</dbReference>
<keyword evidence="1" id="KW-0433">Leucine-rich repeat</keyword>
<dbReference type="EMBL" id="AP015043">
    <property type="protein sequence ID" value="BAT99699.1"/>
    <property type="molecule type" value="Genomic_DNA"/>
</dbReference>
<sequence length="109" mass="12222">MKGSIPRQLGNLSQLQHLDLSGNHFEGNIPPQLGNLSQLQHLDLSDNHFEEHVPPQLGNHSQLHELYLGGYYGKLKISNGGIVPKWFWTKLPLQNVITVDISYSNLQGT</sequence>
<name>A0A0S3T480_PHAAN</name>
<dbReference type="AlphaFoldDB" id="A0A0S3T480"/>
<dbReference type="SUPFAM" id="SSF52058">
    <property type="entry name" value="L domain-like"/>
    <property type="match status" value="1"/>
</dbReference>
<accession>A0A0S3T480</accession>
<dbReference type="OrthoDB" id="4062651at2759"/>
<dbReference type="Gene3D" id="3.80.10.10">
    <property type="entry name" value="Ribonuclease Inhibitor"/>
    <property type="match status" value="1"/>
</dbReference>
<gene>
    <name evidence="3" type="primary">Vigan.10G120600</name>
    <name evidence="3" type="ORF">VIGAN_10120600</name>
</gene>